<organism evidence="7 8">
    <name type="scientific">Pseudoglutamicibacter albus DNF00011</name>
    <dbReference type="NCBI Taxonomy" id="1401063"/>
    <lineage>
        <taxon>Bacteria</taxon>
        <taxon>Bacillati</taxon>
        <taxon>Actinomycetota</taxon>
        <taxon>Actinomycetes</taxon>
        <taxon>Micrococcales</taxon>
        <taxon>Micrococcaceae</taxon>
        <taxon>Pseudoglutamicibacter</taxon>
    </lineage>
</organism>
<dbReference type="PANTHER" id="PTHR33841">
    <property type="entry name" value="DNA METHYLTRANSFERASE YEEA-RELATED"/>
    <property type="match status" value="1"/>
</dbReference>
<dbReference type="Pfam" id="PF20473">
    <property type="entry name" value="MmeI_Mtase"/>
    <property type="match status" value="1"/>
</dbReference>
<name>A0A095YET8_9MICC</name>
<dbReference type="EMBL" id="JRNH01000012">
    <property type="protein sequence ID" value="KGF20636.1"/>
    <property type="molecule type" value="Genomic_DNA"/>
</dbReference>
<reference evidence="7 8" key="1">
    <citation type="submission" date="2014-07" db="EMBL/GenBank/DDBJ databases">
        <authorList>
            <person name="McCorrison J."/>
            <person name="Sanka R."/>
            <person name="Torralba M."/>
            <person name="Gillis M."/>
            <person name="Haft D.H."/>
            <person name="Methe B."/>
            <person name="Sutton G."/>
            <person name="Nelson K.E."/>
        </authorList>
    </citation>
    <scope>NUCLEOTIDE SEQUENCE [LARGE SCALE GENOMIC DNA]</scope>
    <source>
        <strain evidence="7 8">DNF00011</strain>
    </source>
</reference>
<protein>
    <recommendedName>
        <fullName evidence="1">site-specific DNA-methyltransferase (adenine-specific)</fullName>
        <ecNumber evidence="1">2.1.1.72</ecNumber>
    </recommendedName>
</protein>
<dbReference type="InterPro" id="IPR050953">
    <property type="entry name" value="N4_N6_ade-DNA_methylase"/>
</dbReference>
<dbReference type="GO" id="GO:0009007">
    <property type="term" value="F:site-specific DNA-methyltransferase (adenine-specific) activity"/>
    <property type="evidence" value="ECO:0007669"/>
    <property type="project" value="UniProtKB-EC"/>
</dbReference>
<dbReference type="InterPro" id="IPR046820">
    <property type="entry name" value="MmeI_TRD"/>
</dbReference>
<dbReference type="InterPro" id="IPR046816">
    <property type="entry name" value="MmeI_Mtase"/>
</dbReference>
<dbReference type="GO" id="GO:0032259">
    <property type="term" value="P:methylation"/>
    <property type="evidence" value="ECO:0007669"/>
    <property type="project" value="UniProtKB-KW"/>
</dbReference>
<evidence type="ECO:0000313" key="8">
    <source>
        <dbReference type="Proteomes" id="UP000053528"/>
    </source>
</evidence>
<comment type="catalytic activity">
    <reaction evidence="4">
        <text>a 2'-deoxyadenosine in DNA + S-adenosyl-L-methionine = an N(6)-methyl-2'-deoxyadenosine in DNA + S-adenosyl-L-homocysteine + H(+)</text>
        <dbReference type="Rhea" id="RHEA:15197"/>
        <dbReference type="Rhea" id="RHEA-COMP:12418"/>
        <dbReference type="Rhea" id="RHEA-COMP:12419"/>
        <dbReference type="ChEBI" id="CHEBI:15378"/>
        <dbReference type="ChEBI" id="CHEBI:57856"/>
        <dbReference type="ChEBI" id="CHEBI:59789"/>
        <dbReference type="ChEBI" id="CHEBI:90615"/>
        <dbReference type="ChEBI" id="CHEBI:90616"/>
        <dbReference type="EC" id="2.1.1.72"/>
    </reaction>
</comment>
<evidence type="ECO:0000313" key="7">
    <source>
        <dbReference type="EMBL" id="KGF20636.1"/>
    </source>
</evidence>
<keyword evidence="3" id="KW-0808">Transferase</keyword>
<gene>
    <name evidence="7" type="ORF">HMPREF2128_04125</name>
</gene>
<evidence type="ECO:0000256" key="3">
    <source>
        <dbReference type="ARBA" id="ARBA00022679"/>
    </source>
</evidence>
<dbReference type="SUPFAM" id="SSF53335">
    <property type="entry name" value="S-adenosyl-L-methionine-dependent methyltransferases"/>
    <property type="match status" value="1"/>
</dbReference>
<keyword evidence="2" id="KW-0489">Methyltransferase</keyword>
<proteinExistence type="predicted"/>
<accession>A0A095YET8</accession>
<dbReference type="RefSeq" id="WP_198020629.1">
    <property type="nucleotide sequence ID" value="NZ_JRNH01000012.1"/>
</dbReference>
<evidence type="ECO:0000256" key="1">
    <source>
        <dbReference type="ARBA" id="ARBA00011900"/>
    </source>
</evidence>
<dbReference type="PANTHER" id="PTHR33841:SF1">
    <property type="entry name" value="DNA METHYLTRANSFERASE A"/>
    <property type="match status" value="1"/>
</dbReference>
<dbReference type="Pfam" id="PF20466">
    <property type="entry name" value="MmeI_TRD"/>
    <property type="match status" value="1"/>
</dbReference>
<evidence type="ECO:0000256" key="4">
    <source>
        <dbReference type="ARBA" id="ARBA00047942"/>
    </source>
</evidence>
<evidence type="ECO:0000259" key="6">
    <source>
        <dbReference type="Pfam" id="PF20473"/>
    </source>
</evidence>
<dbReference type="Proteomes" id="UP000053528">
    <property type="component" value="Unassembled WGS sequence"/>
</dbReference>
<evidence type="ECO:0000259" key="5">
    <source>
        <dbReference type="Pfam" id="PF20466"/>
    </source>
</evidence>
<evidence type="ECO:0000256" key="2">
    <source>
        <dbReference type="ARBA" id="ARBA00022603"/>
    </source>
</evidence>
<dbReference type="Gene3D" id="3.40.50.150">
    <property type="entry name" value="Vaccinia Virus protein VP39"/>
    <property type="match status" value="1"/>
</dbReference>
<dbReference type="InterPro" id="IPR029063">
    <property type="entry name" value="SAM-dependent_MTases_sf"/>
</dbReference>
<feature type="domain" description="MmeI-like DNA-methyltransferase" evidence="6">
    <location>
        <begin position="2"/>
        <end position="219"/>
    </location>
</feature>
<comment type="caution">
    <text evidence="7">The sequence shown here is derived from an EMBL/GenBank/DDBJ whole genome shotgun (WGS) entry which is preliminary data.</text>
</comment>
<sequence length="349" mass="38949">MENKILSELHNDQTMLGLSEQHSPLKVSLKQFHGIEINDFAVNVAKTAMWIAELQANAEAETVVYSQIEDLPLQDSAHVVHGNALQIDWAEVLDPCECNCIIGNPPFVGARYQSKEQKADVLRVFGGARNAGNVDFVAAWFMLAARYMGDHPVRAAFVSTNSICQGEQVANVWSPIYDLGVRIDFAHDTFRWTTESSGAAAVFVVIVGFSKRGGATRLYHYSTVDAEPVLEHPDQLNAYLKDAPDVFVWSRNKPLSDVPVAGIGSQPIDNGNYLFTAGEKKAFLAAEPKAERFFHRWFGSQEFIKGIERWVMWLGEATPEELTAMPRAMERVQAVREYRLASSREASWV</sequence>
<dbReference type="EC" id="2.1.1.72" evidence="1"/>
<dbReference type="AlphaFoldDB" id="A0A095YET8"/>
<feature type="domain" description="MmeI-like target recognition" evidence="5">
    <location>
        <begin position="242"/>
        <end position="345"/>
    </location>
</feature>